<comment type="similarity">
    <text evidence="4">In the C-terminal section; belongs to the ATP-dependent DNA ligase family.</text>
</comment>
<evidence type="ECO:0000256" key="5">
    <source>
        <dbReference type="ARBA" id="ARBA00049990"/>
    </source>
</evidence>
<evidence type="ECO:0000256" key="6">
    <source>
        <dbReference type="SAM" id="MobiDB-lite"/>
    </source>
</evidence>
<comment type="catalytic activity">
    <reaction evidence="3">
        <text>ATP + (deoxyribonucleotide)n-3'-hydroxyl + 5'-phospho-(deoxyribonucleotide)m = (deoxyribonucleotide)n+m + AMP + diphosphate.</text>
        <dbReference type="EC" id="6.5.1.1"/>
    </reaction>
</comment>
<sequence length="730" mass="81782">MSEPLVLAVPGPDGPRKVKLSHPDKLLWPAAGLPDGRGVTKGELAEYLLAVAEPFLHLNGDRPMTLQRFPEGIDGEEFFSKRPPQGTPAYLPRVMCTYPSRRRHEQLVFTEPAALAWAAQMGTITFHPWPVRTADPDNPDELRIDLDPQPGRHFRDAVEAANALRELMAGIGLTAYAKTSGNRGVHVYARISPAHEFLEVRHGVIGIARELERRLPDLVTTSWWKEERGERIFVDFNQANRDRTIAAAYSPRPLPWAPVSTPLSWAELADADPHQFTVRTVPGLLADRPCPWSSIDADVGDLEGALALWQADVERGLGELNFPPDYPKMPGEPPRVPPSKRRTDRADEEYLAPKAERDADWGMPIVPPFGPMLAKPVKDLPRGEVIFEPKWDGFRSIIWRSGDKVEIGSRNERPMTRYFPELVEAVLDNFPDPSCIDGEIVMVDPEHGDRLDFDVLQQRIHPAASRIRKLAAATPASFVAFDLLALGTVDYTEKPFEERRAALAEALAGARAPIHLTPATRDRDVARRWFSEFEGAGLDGVVAKPVDLPYVEDKRVMFKIKHERTADCVVAGYRLFKDHPDAVGSVLLGIYDDAGTLHHVGVVGAFPIARRQELYAELQPWVTTMEDHPWGALQPVEGSPDNRDQAAPRTPSAAAGSRWNARKDLSFTPLRPERVAEVRYDHMEGDRFRHTAQWVRWRDDRTPESCTYAQLEEPVSYDLNRILGDPDQPA</sequence>
<dbReference type="InterPro" id="IPR014145">
    <property type="entry name" value="LigD_pol_dom"/>
</dbReference>
<dbReference type="NCBIfam" id="TIGR02778">
    <property type="entry name" value="ligD_pol"/>
    <property type="match status" value="1"/>
</dbReference>
<evidence type="ECO:0000313" key="9">
    <source>
        <dbReference type="Proteomes" id="UP000199086"/>
    </source>
</evidence>
<organism evidence="8 9">
    <name type="scientific">Raineyella antarctica</name>
    <dbReference type="NCBI Taxonomy" id="1577474"/>
    <lineage>
        <taxon>Bacteria</taxon>
        <taxon>Bacillati</taxon>
        <taxon>Actinomycetota</taxon>
        <taxon>Actinomycetes</taxon>
        <taxon>Propionibacteriales</taxon>
        <taxon>Propionibacteriaceae</taxon>
        <taxon>Raineyella</taxon>
    </lineage>
</organism>
<reference evidence="8 9" key="1">
    <citation type="submission" date="2016-06" db="EMBL/GenBank/DDBJ databases">
        <authorList>
            <person name="Olsen C.W."/>
            <person name="Carey S."/>
            <person name="Hinshaw L."/>
            <person name="Karasin A.I."/>
        </authorList>
    </citation>
    <scope>NUCLEOTIDE SEQUENCE [LARGE SCALE GENOMIC DNA]</scope>
    <source>
        <strain evidence="8 9">LZ-22</strain>
    </source>
</reference>
<evidence type="ECO:0000259" key="7">
    <source>
        <dbReference type="PROSITE" id="PS50160"/>
    </source>
</evidence>
<dbReference type="GO" id="GO:0003910">
    <property type="term" value="F:DNA ligase (ATP) activity"/>
    <property type="evidence" value="ECO:0007669"/>
    <property type="project" value="UniProtKB-EC"/>
</dbReference>
<dbReference type="OrthoDB" id="9770771at2"/>
<feature type="domain" description="ATP-dependent DNA ligase family profile" evidence="7">
    <location>
        <begin position="478"/>
        <end position="612"/>
    </location>
</feature>
<dbReference type="InterPro" id="IPR012309">
    <property type="entry name" value="DNA_ligase_ATP-dep_C"/>
</dbReference>
<dbReference type="Proteomes" id="UP000199086">
    <property type="component" value="Unassembled WGS sequence"/>
</dbReference>
<dbReference type="CDD" id="cd04865">
    <property type="entry name" value="LigD_Pol_like_2"/>
    <property type="match status" value="1"/>
</dbReference>
<dbReference type="InterPro" id="IPR044117">
    <property type="entry name" value="OBF_LigC-like"/>
</dbReference>
<keyword evidence="2 8" id="KW-0436">Ligase</keyword>
<evidence type="ECO:0000256" key="1">
    <source>
        <dbReference type="ARBA" id="ARBA00012727"/>
    </source>
</evidence>
<dbReference type="SUPFAM" id="SSF56091">
    <property type="entry name" value="DNA ligase/mRNA capping enzyme, catalytic domain"/>
    <property type="match status" value="1"/>
</dbReference>
<dbReference type="NCBIfam" id="NF006078">
    <property type="entry name" value="PRK08224.1"/>
    <property type="match status" value="1"/>
</dbReference>
<dbReference type="EMBL" id="FMYF01000001">
    <property type="protein sequence ID" value="SDB80088.1"/>
    <property type="molecule type" value="Genomic_DNA"/>
</dbReference>
<protein>
    <recommendedName>
        <fullName evidence="1">DNA ligase (ATP)</fullName>
        <ecNumber evidence="1">6.5.1.1</ecNumber>
    </recommendedName>
</protein>
<feature type="region of interest" description="Disordered" evidence="6">
    <location>
        <begin position="630"/>
        <end position="659"/>
    </location>
</feature>
<feature type="compositionally biased region" description="Pro residues" evidence="6">
    <location>
        <begin position="324"/>
        <end position="337"/>
    </location>
</feature>
<dbReference type="CDD" id="cd07970">
    <property type="entry name" value="OBF_DNA_ligase_LigC"/>
    <property type="match status" value="1"/>
</dbReference>
<dbReference type="PANTHER" id="PTHR42705">
    <property type="entry name" value="BIFUNCTIONAL NON-HOMOLOGOUS END JOINING PROTEIN LIGD"/>
    <property type="match status" value="1"/>
</dbReference>
<dbReference type="InterPro" id="IPR044119">
    <property type="entry name" value="Adenylation_LigC-like"/>
</dbReference>
<comment type="similarity">
    <text evidence="5">In the N-terminal section; belongs to the LigD polymerase family.</text>
</comment>
<evidence type="ECO:0000313" key="8">
    <source>
        <dbReference type="EMBL" id="SDB80088.1"/>
    </source>
</evidence>
<evidence type="ECO:0000256" key="3">
    <source>
        <dbReference type="ARBA" id="ARBA00034003"/>
    </source>
</evidence>
<dbReference type="CDD" id="cd07905">
    <property type="entry name" value="Adenylation_DNA_ligase_LigC"/>
    <property type="match status" value="1"/>
</dbReference>
<name>A0A1G6GDK8_9ACTN</name>
<accession>A0A1G6GDK8</accession>
<dbReference type="Pfam" id="PF04679">
    <property type="entry name" value="DNA_ligase_A_C"/>
    <property type="match status" value="1"/>
</dbReference>
<feature type="region of interest" description="Disordered" evidence="6">
    <location>
        <begin position="321"/>
        <end position="346"/>
    </location>
</feature>
<dbReference type="Gene3D" id="3.90.920.10">
    <property type="entry name" value="DNA primase, PRIM domain"/>
    <property type="match status" value="1"/>
</dbReference>
<evidence type="ECO:0000256" key="2">
    <source>
        <dbReference type="ARBA" id="ARBA00022598"/>
    </source>
</evidence>
<dbReference type="Gene3D" id="3.30.470.30">
    <property type="entry name" value="DNA ligase/mRNA capping enzyme"/>
    <property type="match status" value="1"/>
</dbReference>
<dbReference type="Pfam" id="PF01068">
    <property type="entry name" value="DNA_ligase_A_M"/>
    <property type="match status" value="1"/>
</dbReference>
<dbReference type="STRING" id="1577474.GA0111570_101363"/>
<dbReference type="Gene3D" id="2.40.50.140">
    <property type="entry name" value="Nucleic acid-binding proteins"/>
    <property type="match status" value="1"/>
</dbReference>
<dbReference type="SUPFAM" id="SSF50249">
    <property type="entry name" value="Nucleic acid-binding proteins"/>
    <property type="match status" value="1"/>
</dbReference>
<dbReference type="Pfam" id="PF21686">
    <property type="entry name" value="LigD_Prim-Pol"/>
    <property type="match status" value="1"/>
</dbReference>
<dbReference type="AlphaFoldDB" id="A0A1G6GDK8"/>
<dbReference type="InterPro" id="IPR052171">
    <property type="entry name" value="NHEJ_LigD"/>
</dbReference>
<dbReference type="InterPro" id="IPR012340">
    <property type="entry name" value="NA-bd_OB-fold"/>
</dbReference>
<proteinExistence type="inferred from homology"/>
<keyword evidence="9" id="KW-1185">Reference proteome</keyword>
<dbReference type="GO" id="GO:0006310">
    <property type="term" value="P:DNA recombination"/>
    <property type="evidence" value="ECO:0007669"/>
    <property type="project" value="InterPro"/>
</dbReference>
<dbReference type="EC" id="6.5.1.1" evidence="1"/>
<gene>
    <name evidence="8" type="ORF">GA0111570_101363</name>
</gene>
<dbReference type="PROSITE" id="PS50160">
    <property type="entry name" value="DNA_LIGASE_A3"/>
    <property type="match status" value="1"/>
</dbReference>
<dbReference type="PANTHER" id="PTHR42705:SF3">
    <property type="entry name" value="ATP-DEPENDENT DNA LIGASE"/>
    <property type="match status" value="1"/>
</dbReference>
<dbReference type="GO" id="GO:0006281">
    <property type="term" value="P:DNA repair"/>
    <property type="evidence" value="ECO:0007669"/>
    <property type="project" value="InterPro"/>
</dbReference>
<dbReference type="InterPro" id="IPR012310">
    <property type="entry name" value="DNA_ligase_ATP-dep_cent"/>
</dbReference>
<dbReference type="GO" id="GO:0005524">
    <property type="term" value="F:ATP binding"/>
    <property type="evidence" value="ECO:0007669"/>
    <property type="project" value="InterPro"/>
</dbReference>
<evidence type="ECO:0000256" key="4">
    <source>
        <dbReference type="ARBA" id="ARBA00049981"/>
    </source>
</evidence>
<dbReference type="RefSeq" id="WP_092605740.1">
    <property type="nucleotide sequence ID" value="NZ_FMYF01000001.1"/>
</dbReference>